<dbReference type="OrthoDB" id="9780677at2"/>
<dbReference type="AlphaFoldDB" id="A0A1I2GV60"/>
<sequence length="427" mass="44407">MSPHGPEGAAAPRTLLVTGHGGAGRSTVATATAVAAARSGVRTVLLTGDRADIAALLPLAPAPEAAGPLSGSAALGRPEAVDGVPHLRVAAVDTAASFRAATLDLQQRIGTLLDLLGAAPLDPEELTDVPGADALALLRALRDVHTVGHDDRPPWDLVVVDLPPVREAVALLALPEQLRRYLRRLLPADRQAARALRPVLAQLAGVPMPAEWAYEAAARADRELSAVQAVIEHTGTSVALVVEPGPRAERVLTDARAGLALFGHRLTAVAANRLLPTGSADPFLAGLAARQQDHLKAVAEPCAADGVALRELPHLGAEPYGAAELAPLALDPGVPEEGADGVRPDPWTVEDLLADEGHFVWSLPLPGASRDGLDLVRHGDELVVDAGGFRRIVPLPSALRRCTVSGAALRDGALRVRFTPDPALWPR</sequence>
<keyword evidence="5" id="KW-1185">Reference proteome</keyword>
<gene>
    <name evidence="4" type="ORF">SAMN05216251_109289</name>
</gene>
<dbReference type="SUPFAM" id="SSF52540">
    <property type="entry name" value="P-loop containing nucleoside triphosphate hydrolases"/>
    <property type="match status" value="1"/>
</dbReference>
<dbReference type="Gene3D" id="2.60.40.790">
    <property type="match status" value="1"/>
</dbReference>
<dbReference type="PANTHER" id="PTHR10803">
    <property type="entry name" value="ARSENICAL PUMP-DRIVING ATPASE ARSENITE-TRANSLOCATING ATPASE"/>
    <property type="match status" value="1"/>
</dbReference>
<keyword evidence="4" id="KW-0547">Nucleotide-binding</keyword>
<dbReference type="InterPro" id="IPR025723">
    <property type="entry name" value="ArsA/GET3_ATPase-like"/>
</dbReference>
<feature type="domain" description="ArsA/GET3 Anion-transporting ATPase-like" evidence="2">
    <location>
        <begin position="13"/>
        <end position="328"/>
    </location>
</feature>
<dbReference type="RefSeq" id="WP_093714560.1">
    <property type="nucleotide sequence ID" value="NZ_FONG01000009.1"/>
</dbReference>
<dbReference type="Gene3D" id="3.40.50.300">
    <property type="entry name" value="P-loop containing nucleotide triphosphate hydrolases"/>
    <property type="match status" value="1"/>
</dbReference>
<dbReference type="EMBL" id="FONG01000009">
    <property type="protein sequence ID" value="SFF20959.1"/>
    <property type="molecule type" value="Genomic_DNA"/>
</dbReference>
<dbReference type="STRING" id="380248.SAMN05216251_109289"/>
<dbReference type="InterPro" id="IPR008978">
    <property type="entry name" value="HSP20-like_chaperone"/>
</dbReference>
<protein>
    <submittedName>
        <fullName evidence="4">Arsenite efflux ATP-binding protein ArsA</fullName>
    </submittedName>
</protein>
<dbReference type="InterPro" id="IPR040612">
    <property type="entry name" value="ArsA_HSP20-like"/>
</dbReference>
<comment type="similarity">
    <text evidence="1">Belongs to the arsA ATPase family.</text>
</comment>
<evidence type="ECO:0000313" key="5">
    <source>
        <dbReference type="Proteomes" id="UP000199323"/>
    </source>
</evidence>
<dbReference type="SUPFAM" id="SSF49764">
    <property type="entry name" value="HSP20-like chaperones"/>
    <property type="match status" value="1"/>
</dbReference>
<dbReference type="Pfam" id="PF02374">
    <property type="entry name" value="ArsA_ATPase"/>
    <property type="match status" value="1"/>
</dbReference>
<evidence type="ECO:0000256" key="1">
    <source>
        <dbReference type="ARBA" id="ARBA00011040"/>
    </source>
</evidence>
<evidence type="ECO:0000259" key="2">
    <source>
        <dbReference type="Pfam" id="PF02374"/>
    </source>
</evidence>
<reference evidence="4 5" key="1">
    <citation type="submission" date="2016-10" db="EMBL/GenBank/DDBJ databases">
        <authorList>
            <person name="de Groot N.N."/>
        </authorList>
    </citation>
    <scope>NUCLEOTIDE SEQUENCE [LARGE SCALE GENOMIC DNA]</scope>
    <source>
        <strain evidence="4 5">CGMCC 4.3510</strain>
    </source>
</reference>
<organism evidence="4 5">
    <name type="scientific">Actinacidiphila alni</name>
    <dbReference type="NCBI Taxonomy" id="380248"/>
    <lineage>
        <taxon>Bacteria</taxon>
        <taxon>Bacillati</taxon>
        <taxon>Actinomycetota</taxon>
        <taxon>Actinomycetes</taxon>
        <taxon>Kitasatosporales</taxon>
        <taxon>Streptomycetaceae</taxon>
        <taxon>Actinacidiphila</taxon>
    </lineage>
</organism>
<proteinExistence type="inferred from homology"/>
<accession>A0A1I2GV60</accession>
<dbReference type="InterPro" id="IPR027417">
    <property type="entry name" value="P-loop_NTPase"/>
</dbReference>
<dbReference type="GO" id="GO:0005524">
    <property type="term" value="F:ATP binding"/>
    <property type="evidence" value="ECO:0007669"/>
    <property type="project" value="UniProtKB-KW"/>
</dbReference>
<feature type="domain" description="ArsA HSP20-like" evidence="3">
    <location>
        <begin position="356"/>
        <end position="418"/>
    </location>
</feature>
<dbReference type="PANTHER" id="PTHR10803:SF3">
    <property type="entry name" value="ATPASE GET3"/>
    <property type="match status" value="1"/>
</dbReference>
<keyword evidence="4" id="KW-0067">ATP-binding</keyword>
<name>A0A1I2GV60_9ACTN</name>
<dbReference type="GO" id="GO:0016887">
    <property type="term" value="F:ATP hydrolysis activity"/>
    <property type="evidence" value="ECO:0007669"/>
    <property type="project" value="InterPro"/>
</dbReference>
<dbReference type="InterPro" id="IPR016300">
    <property type="entry name" value="ATPase_ArsA/GET3"/>
</dbReference>
<dbReference type="Pfam" id="PF17886">
    <property type="entry name" value="ArsA_HSP20"/>
    <property type="match status" value="1"/>
</dbReference>
<evidence type="ECO:0000313" key="4">
    <source>
        <dbReference type="EMBL" id="SFF20959.1"/>
    </source>
</evidence>
<evidence type="ECO:0000259" key="3">
    <source>
        <dbReference type="Pfam" id="PF17886"/>
    </source>
</evidence>
<dbReference type="Proteomes" id="UP000199323">
    <property type="component" value="Unassembled WGS sequence"/>
</dbReference>